<sequence length="40" mass="4773">MWHLRQSMHVSGSITANLLFSKSSKKRRRTRRYCHAKTIV</sequence>
<reference evidence="1" key="1">
    <citation type="submission" date="2018-02" db="EMBL/GenBank/DDBJ databases">
        <title>Rhizophora mucronata_Transcriptome.</title>
        <authorList>
            <person name="Meera S.P."/>
            <person name="Sreeshan A."/>
            <person name="Augustine A."/>
        </authorList>
    </citation>
    <scope>NUCLEOTIDE SEQUENCE</scope>
    <source>
        <tissue evidence="1">Leaf</tissue>
    </source>
</reference>
<accession>A0A2P2P4D4</accession>
<dbReference type="EMBL" id="GGEC01069108">
    <property type="protein sequence ID" value="MBX49592.1"/>
    <property type="molecule type" value="Transcribed_RNA"/>
</dbReference>
<evidence type="ECO:0000313" key="1">
    <source>
        <dbReference type="EMBL" id="MBX49592.1"/>
    </source>
</evidence>
<name>A0A2P2P4D4_RHIMU</name>
<proteinExistence type="predicted"/>
<organism evidence="1">
    <name type="scientific">Rhizophora mucronata</name>
    <name type="common">Asiatic mangrove</name>
    <dbReference type="NCBI Taxonomy" id="61149"/>
    <lineage>
        <taxon>Eukaryota</taxon>
        <taxon>Viridiplantae</taxon>
        <taxon>Streptophyta</taxon>
        <taxon>Embryophyta</taxon>
        <taxon>Tracheophyta</taxon>
        <taxon>Spermatophyta</taxon>
        <taxon>Magnoliopsida</taxon>
        <taxon>eudicotyledons</taxon>
        <taxon>Gunneridae</taxon>
        <taxon>Pentapetalae</taxon>
        <taxon>rosids</taxon>
        <taxon>fabids</taxon>
        <taxon>Malpighiales</taxon>
        <taxon>Rhizophoraceae</taxon>
        <taxon>Rhizophora</taxon>
    </lineage>
</organism>
<protein>
    <submittedName>
        <fullName evidence="1">Uncharacterized protein</fullName>
    </submittedName>
</protein>
<dbReference type="AlphaFoldDB" id="A0A2P2P4D4"/>